<dbReference type="EMBL" id="BMTL01000023">
    <property type="protein sequence ID" value="GGS06914.1"/>
    <property type="molecule type" value="Genomic_DNA"/>
</dbReference>
<sequence>MLWVAVLLLPLLSVLLAFMDRVEERLLAPVSARRRHAGRRRHLRLIPGGATGAKPGAASDGASGAVTDAATQADEGRAA</sequence>
<dbReference type="RefSeq" id="WP_190151843.1">
    <property type="nucleotide sequence ID" value="NZ_BMTL01000023.1"/>
</dbReference>
<evidence type="ECO:0000256" key="1">
    <source>
        <dbReference type="SAM" id="MobiDB-lite"/>
    </source>
</evidence>
<dbReference type="Proteomes" id="UP000606194">
    <property type="component" value="Unassembled WGS sequence"/>
</dbReference>
<proteinExistence type="predicted"/>
<reference evidence="2" key="2">
    <citation type="submission" date="2020-09" db="EMBL/GenBank/DDBJ databases">
        <authorList>
            <person name="Sun Q."/>
            <person name="Ohkuma M."/>
        </authorList>
    </citation>
    <scope>NUCLEOTIDE SEQUENCE</scope>
    <source>
        <strain evidence="2">JCM 4386</strain>
    </source>
</reference>
<dbReference type="AlphaFoldDB" id="A0A918G0H9"/>
<reference evidence="2" key="1">
    <citation type="journal article" date="2014" name="Int. J. Syst. Evol. Microbiol.">
        <title>Complete genome sequence of Corynebacterium casei LMG S-19264T (=DSM 44701T), isolated from a smear-ripened cheese.</title>
        <authorList>
            <consortium name="US DOE Joint Genome Institute (JGI-PGF)"/>
            <person name="Walter F."/>
            <person name="Albersmeier A."/>
            <person name="Kalinowski J."/>
            <person name="Ruckert C."/>
        </authorList>
    </citation>
    <scope>NUCLEOTIDE SEQUENCE</scope>
    <source>
        <strain evidence="2">JCM 4386</strain>
    </source>
</reference>
<keyword evidence="3" id="KW-1185">Reference proteome</keyword>
<name>A0A918G0H9_9ACTN</name>
<comment type="caution">
    <text evidence="2">The sequence shown here is derived from an EMBL/GenBank/DDBJ whole genome shotgun (WGS) entry which is preliminary data.</text>
</comment>
<feature type="compositionally biased region" description="Low complexity" evidence="1">
    <location>
        <begin position="45"/>
        <end position="58"/>
    </location>
</feature>
<feature type="region of interest" description="Disordered" evidence="1">
    <location>
        <begin position="41"/>
        <end position="79"/>
    </location>
</feature>
<evidence type="ECO:0000313" key="2">
    <source>
        <dbReference type="EMBL" id="GGS06914.1"/>
    </source>
</evidence>
<evidence type="ECO:0000313" key="3">
    <source>
        <dbReference type="Proteomes" id="UP000606194"/>
    </source>
</evidence>
<gene>
    <name evidence="2" type="ORF">GCM10010269_52300</name>
</gene>
<protein>
    <submittedName>
        <fullName evidence="2">Uncharacterized protein</fullName>
    </submittedName>
</protein>
<organism evidence="2 3">
    <name type="scientific">Streptomyces humidus</name>
    <dbReference type="NCBI Taxonomy" id="52259"/>
    <lineage>
        <taxon>Bacteria</taxon>
        <taxon>Bacillati</taxon>
        <taxon>Actinomycetota</taxon>
        <taxon>Actinomycetes</taxon>
        <taxon>Kitasatosporales</taxon>
        <taxon>Streptomycetaceae</taxon>
        <taxon>Streptomyces</taxon>
    </lineage>
</organism>
<accession>A0A918G0H9</accession>